<evidence type="ECO:0000256" key="1">
    <source>
        <dbReference type="SAM" id="MobiDB-lite"/>
    </source>
</evidence>
<dbReference type="EMBL" id="JACGCI010000091">
    <property type="protein sequence ID" value="KAF6746570.1"/>
    <property type="molecule type" value="Genomic_DNA"/>
</dbReference>
<proteinExistence type="predicted"/>
<evidence type="ECO:0000313" key="4">
    <source>
        <dbReference type="EMBL" id="KAF6746570.1"/>
    </source>
</evidence>
<feature type="compositionally biased region" description="Low complexity" evidence="1">
    <location>
        <begin position="323"/>
        <end position="333"/>
    </location>
</feature>
<dbReference type="AlphaFoldDB" id="A0A8H6LXM7"/>
<evidence type="ECO:0000259" key="3">
    <source>
        <dbReference type="Pfam" id="PF20151"/>
    </source>
</evidence>
<keyword evidence="5" id="KW-1185">Reference proteome</keyword>
<comment type="caution">
    <text evidence="4">The sequence shown here is derived from an EMBL/GenBank/DDBJ whole genome shotgun (WGS) entry which is preliminary data.</text>
</comment>
<accession>A0A8H6LXM7</accession>
<evidence type="ECO:0000313" key="5">
    <source>
        <dbReference type="Proteomes" id="UP000521943"/>
    </source>
</evidence>
<feature type="region of interest" description="Disordered" evidence="1">
    <location>
        <begin position="268"/>
        <end position="333"/>
    </location>
</feature>
<gene>
    <name evidence="4" type="ORF">DFP72DRAFT_1152253</name>
</gene>
<reference evidence="4 5" key="1">
    <citation type="submission" date="2020-07" db="EMBL/GenBank/DDBJ databases">
        <title>Comparative genomics of pyrophilous fungi reveals a link between fire events and developmental genes.</title>
        <authorList>
            <consortium name="DOE Joint Genome Institute"/>
            <person name="Steindorff A.S."/>
            <person name="Carver A."/>
            <person name="Calhoun S."/>
            <person name="Stillman K."/>
            <person name="Liu H."/>
            <person name="Lipzen A."/>
            <person name="Pangilinan J."/>
            <person name="Labutti K."/>
            <person name="Bruns T.D."/>
            <person name="Grigoriev I.V."/>
        </authorList>
    </citation>
    <scope>NUCLEOTIDE SEQUENCE [LARGE SCALE GENOMIC DNA]</scope>
    <source>
        <strain evidence="4 5">CBS 144469</strain>
    </source>
</reference>
<sequence>MSLIPEDISGVISIFSQSQVVEYIYLPARFAHDTSQVGFQTFFVYYYLTTVATEVNLMWPRRWRWGKALFLINRYFPMMDYVATILSGFRVYIDLSPKLTSFASGLYGHLSNLADSDTSTVPSRASWGSALISHPYFGNISGNIIYAAGLSLGGNLIQIGLFEEMSHGISTASANKGVIAGYISLTKALCIFALALLIFLVGSNSMGPPAVIVTRSAVSNSTYFGSGWFLSTRYYIAKTLSISVVPILANRLLLNMWRTQDPEVRKTVSSILFDPPRPGEDSGDDDEEFANRPIEMARYEGLGRRRAPARDETEGTPQGGAGATQAGENGEGV</sequence>
<dbReference type="Pfam" id="PF20151">
    <property type="entry name" value="DUF6533"/>
    <property type="match status" value="1"/>
</dbReference>
<feature type="domain" description="DUF6533" evidence="3">
    <location>
        <begin position="37"/>
        <end position="79"/>
    </location>
</feature>
<keyword evidence="2" id="KW-1133">Transmembrane helix</keyword>
<keyword evidence="2" id="KW-0472">Membrane</keyword>
<evidence type="ECO:0000256" key="2">
    <source>
        <dbReference type="SAM" id="Phobius"/>
    </source>
</evidence>
<keyword evidence="2" id="KW-0812">Transmembrane</keyword>
<feature type="transmembrane region" description="Helical" evidence="2">
    <location>
        <begin position="136"/>
        <end position="157"/>
    </location>
</feature>
<dbReference type="InterPro" id="IPR045340">
    <property type="entry name" value="DUF6533"/>
</dbReference>
<protein>
    <recommendedName>
        <fullName evidence="3">DUF6533 domain-containing protein</fullName>
    </recommendedName>
</protein>
<feature type="transmembrane region" description="Helical" evidence="2">
    <location>
        <begin position="42"/>
        <end position="59"/>
    </location>
</feature>
<dbReference type="Proteomes" id="UP000521943">
    <property type="component" value="Unassembled WGS sequence"/>
</dbReference>
<feature type="compositionally biased region" description="Basic and acidic residues" evidence="1">
    <location>
        <begin position="295"/>
        <end position="313"/>
    </location>
</feature>
<name>A0A8H6LXM7_9AGAR</name>
<feature type="transmembrane region" description="Helical" evidence="2">
    <location>
        <begin position="178"/>
        <end position="201"/>
    </location>
</feature>
<feature type="transmembrane region" description="Helical" evidence="2">
    <location>
        <begin position="234"/>
        <end position="254"/>
    </location>
</feature>
<organism evidence="4 5">
    <name type="scientific">Ephemerocybe angulata</name>
    <dbReference type="NCBI Taxonomy" id="980116"/>
    <lineage>
        <taxon>Eukaryota</taxon>
        <taxon>Fungi</taxon>
        <taxon>Dikarya</taxon>
        <taxon>Basidiomycota</taxon>
        <taxon>Agaricomycotina</taxon>
        <taxon>Agaricomycetes</taxon>
        <taxon>Agaricomycetidae</taxon>
        <taxon>Agaricales</taxon>
        <taxon>Agaricineae</taxon>
        <taxon>Psathyrellaceae</taxon>
        <taxon>Ephemerocybe</taxon>
    </lineage>
</organism>
<dbReference type="OrthoDB" id="3125223at2759"/>
<feature type="transmembrane region" description="Helical" evidence="2">
    <location>
        <begin position="71"/>
        <end position="93"/>
    </location>
</feature>